<dbReference type="Ensembl" id="ENSOSIT00000036214.1">
    <property type="protein sequence ID" value="ENSOSIP00000034363.1"/>
    <property type="gene ID" value="ENSOSIG00000017276.1"/>
</dbReference>
<sequence length="174" mass="19950">MCETLYLTFRKILHFSSGETLEVEDSTDEELSKPIPFEEPAGRVGDLLENNVPVWSSCDFLGERFAGVFGLNAAKYQYAIDQYHRKHKVYLSKTLLEIYKHKQMCEDSSTYGAMANLNVSSNSTGRCGNSGGYLNKGYQENQEKSDWRKEQRGNLEMLQEDKCFQMDHFETNDG</sequence>
<reference evidence="1" key="2">
    <citation type="submission" date="2025-09" db="UniProtKB">
        <authorList>
            <consortium name="Ensembl"/>
        </authorList>
    </citation>
    <scope>IDENTIFICATION</scope>
</reference>
<dbReference type="InterPro" id="IPR028260">
    <property type="entry name" value="FAM177"/>
</dbReference>
<dbReference type="GeneTree" id="ENSGT00940000170226"/>
<protein>
    <submittedName>
        <fullName evidence="1">Uncharacterized protein</fullName>
    </submittedName>
</protein>
<dbReference type="Proteomes" id="UP000694383">
    <property type="component" value="Unplaced"/>
</dbReference>
<evidence type="ECO:0000313" key="2">
    <source>
        <dbReference type="Proteomes" id="UP000694383"/>
    </source>
</evidence>
<proteinExistence type="predicted"/>
<organism evidence="1 2">
    <name type="scientific">Oryzias sinensis</name>
    <name type="common">Chinese medaka</name>
    <dbReference type="NCBI Taxonomy" id="183150"/>
    <lineage>
        <taxon>Eukaryota</taxon>
        <taxon>Metazoa</taxon>
        <taxon>Chordata</taxon>
        <taxon>Craniata</taxon>
        <taxon>Vertebrata</taxon>
        <taxon>Euteleostomi</taxon>
        <taxon>Actinopterygii</taxon>
        <taxon>Neopterygii</taxon>
        <taxon>Teleostei</taxon>
        <taxon>Neoteleostei</taxon>
        <taxon>Acanthomorphata</taxon>
        <taxon>Ovalentaria</taxon>
        <taxon>Atherinomorphae</taxon>
        <taxon>Beloniformes</taxon>
        <taxon>Adrianichthyidae</taxon>
        <taxon>Oryziinae</taxon>
        <taxon>Oryzias</taxon>
    </lineage>
</organism>
<keyword evidence="2" id="KW-1185">Reference proteome</keyword>
<name>A0A8C8DVZ1_9TELE</name>
<dbReference type="AlphaFoldDB" id="A0A8C8DVZ1"/>
<dbReference type="PANTHER" id="PTHR31206:SF5">
    <property type="entry name" value="PROTEIN FAM177A1"/>
    <property type="match status" value="1"/>
</dbReference>
<dbReference type="PANTHER" id="PTHR31206">
    <property type="entry name" value="LP10445P"/>
    <property type="match status" value="1"/>
</dbReference>
<accession>A0A8C8DVZ1</accession>
<dbReference type="Pfam" id="PF14774">
    <property type="entry name" value="FAM177"/>
    <property type="match status" value="1"/>
</dbReference>
<reference evidence="1" key="1">
    <citation type="submission" date="2025-08" db="UniProtKB">
        <authorList>
            <consortium name="Ensembl"/>
        </authorList>
    </citation>
    <scope>IDENTIFICATION</scope>
</reference>
<evidence type="ECO:0000313" key="1">
    <source>
        <dbReference type="Ensembl" id="ENSOSIP00000034363.1"/>
    </source>
</evidence>